<comment type="caution">
    <text evidence="4">The sequence shown here is derived from an EMBL/GenBank/DDBJ whole genome shotgun (WGS) entry which is preliminary data.</text>
</comment>
<evidence type="ECO:0000256" key="2">
    <source>
        <dbReference type="ARBA" id="ARBA00022679"/>
    </source>
</evidence>
<keyword evidence="2" id="KW-0808">Transferase</keyword>
<reference evidence="4" key="1">
    <citation type="submission" date="2020-07" db="EMBL/GenBank/DDBJ databases">
        <title>Draft Genome Sequence of a Deep-Sea Yeast, Naganishia (Cryptococcus) liquefaciens strain N6.</title>
        <authorList>
            <person name="Han Y.W."/>
            <person name="Kajitani R."/>
            <person name="Morimoto H."/>
            <person name="Parhat M."/>
            <person name="Tsubouchi H."/>
            <person name="Bakenova O."/>
            <person name="Ogata M."/>
            <person name="Argunhan B."/>
            <person name="Aoki R."/>
            <person name="Kajiwara S."/>
            <person name="Itoh T."/>
            <person name="Iwasaki H."/>
        </authorList>
    </citation>
    <scope>NUCLEOTIDE SEQUENCE</scope>
    <source>
        <strain evidence="4">N6</strain>
    </source>
</reference>
<keyword evidence="3" id="KW-0949">S-adenosyl-L-methionine</keyword>
<dbReference type="PROSITE" id="PS01184">
    <property type="entry name" value="UBIE_2"/>
    <property type="match status" value="1"/>
</dbReference>
<organism evidence="4 5">
    <name type="scientific">Naganishia liquefaciens</name>
    <dbReference type="NCBI Taxonomy" id="104408"/>
    <lineage>
        <taxon>Eukaryota</taxon>
        <taxon>Fungi</taxon>
        <taxon>Dikarya</taxon>
        <taxon>Basidiomycota</taxon>
        <taxon>Agaricomycotina</taxon>
        <taxon>Tremellomycetes</taxon>
        <taxon>Filobasidiales</taxon>
        <taxon>Filobasidiaceae</taxon>
        <taxon>Naganishia</taxon>
    </lineage>
</organism>
<keyword evidence="1" id="KW-0489">Methyltransferase</keyword>
<evidence type="ECO:0000256" key="1">
    <source>
        <dbReference type="ARBA" id="ARBA00022603"/>
    </source>
</evidence>
<dbReference type="InterPro" id="IPR023576">
    <property type="entry name" value="UbiE/COQ5_MeTrFase_CS"/>
</dbReference>
<gene>
    <name evidence="4" type="ORF">NliqN6_4153</name>
</gene>
<dbReference type="OrthoDB" id="2013972at2759"/>
<sequence length="386" mass="42429">MHRITNGWSDYRSRFIDNNNTAGLLYQTSSVADSVFSTSSPTGTLIASHDSIPPTPRSTKDMHSLDWLPECRVPSANDLSSTPLHWGSSNTGSGMAHNAEYRRKLCYSNDMANRYFQVARDVDSSIEGKALALQRSAEVERVMHRISSPYPLPCDDQEQQSGYDTNTVKVSVSFSSSQQGQILDVQFYILRIGTGWHPQIALSKCECPGGVPKLWTDISNLAQLLSDVARVLKRDGTFIFLDSTFPLQISLGGCHSDETLRSYSPGVYAFQNAIKWSLTQTSKLPCHGGFTSSHPVMDAGEVAGLIARTPGLSGTSIREFRIPVGDHPGNSHARAVGQMALYNCLALAGALKPMVMKQGCYSGEEFEDFRSEFIRDLTGPYRLQAQ</sequence>
<proteinExistence type="predicted"/>
<accession>A0A8H3TUF5</accession>
<dbReference type="GO" id="GO:0008168">
    <property type="term" value="F:methyltransferase activity"/>
    <property type="evidence" value="ECO:0007669"/>
    <property type="project" value="UniProtKB-KW"/>
</dbReference>
<evidence type="ECO:0000256" key="3">
    <source>
        <dbReference type="ARBA" id="ARBA00022691"/>
    </source>
</evidence>
<dbReference type="AlphaFoldDB" id="A0A8H3TUF5"/>
<dbReference type="Proteomes" id="UP000620104">
    <property type="component" value="Unassembled WGS sequence"/>
</dbReference>
<evidence type="ECO:0000313" key="5">
    <source>
        <dbReference type="Proteomes" id="UP000620104"/>
    </source>
</evidence>
<dbReference type="EMBL" id="BLZA01000023">
    <property type="protein sequence ID" value="GHJ87751.1"/>
    <property type="molecule type" value="Genomic_DNA"/>
</dbReference>
<evidence type="ECO:0000313" key="4">
    <source>
        <dbReference type="EMBL" id="GHJ87751.1"/>
    </source>
</evidence>
<dbReference type="GO" id="GO:0032259">
    <property type="term" value="P:methylation"/>
    <property type="evidence" value="ECO:0007669"/>
    <property type="project" value="UniProtKB-KW"/>
</dbReference>
<keyword evidence="5" id="KW-1185">Reference proteome</keyword>
<protein>
    <submittedName>
        <fullName evidence="4">Uncharacterized protein</fullName>
    </submittedName>
</protein>
<name>A0A8H3TUF5_9TREE</name>